<keyword evidence="1" id="KW-0812">Transmembrane</keyword>
<dbReference type="PROSITE" id="PS50113">
    <property type="entry name" value="PAC"/>
    <property type="match status" value="1"/>
</dbReference>
<evidence type="ECO:0000313" key="7">
    <source>
        <dbReference type="Proteomes" id="UP000321814"/>
    </source>
</evidence>
<name>A0A5C8LXF5_9GAMM</name>
<keyword evidence="1" id="KW-1133">Transmembrane helix</keyword>
<dbReference type="Pfam" id="PF00563">
    <property type="entry name" value="EAL"/>
    <property type="match status" value="1"/>
</dbReference>
<comment type="caution">
    <text evidence="6">The sequence shown here is derived from an EMBL/GenBank/DDBJ whole genome shotgun (WGS) entry which is preliminary data.</text>
</comment>
<dbReference type="PANTHER" id="PTHR44757">
    <property type="entry name" value="DIGUANYLATE CYCLASE DGCP"/>
    <property type="match status" value="1"/>
</dbReference>
<dbReference type="NCBIfam" id="TIGR00229">
    <property type="entry name" value="sensory_box"/>
    <property type="match status" value="2"/>
</dbReference>
<dbReference type="InterPro" id="IPR000014">
    <property type="entry name" value="PAS"/>
</dbReference>
<dbReference type="OrthoDB" id="8553030at2"/>
<dbReference type="PROSITE" id="PS50883">
    <property type="entry name" value="EAL"/>
    <property type="match status" value="1"/>
</dbReference>
<dbReference type="SUPFAM" id="SSF55073">
    <property type="entry name" value="Nucleotide cyclase"/>
    <property type="match status" value="1"/>
</dbReference>
<dbReference type="InterPro" id="IPR013656">
    <property type="entry name" value="PAS_4"/>
</dbReference>
<sequence>MRSGLFSSVPLPLFLLVTLSLALVSVSAWPDHFGRLDTDHLWLTHLTLELASIFVSVSIVAILFQRVDETKSRFTNTIVFSFTTIALLDYIHSLSYQGMPIFITESSTEKAIFFWLSSRTLELMAMVAISFHFKLHGHKLIWLSAAMLLAAVICYVGLYHLDSFPATFIPGTGVTQFKTNFEYVLFIGNSVLALIFLQQYKHSHRGQYLYFAGSCYAMALCALTLTNYATPSDYSLLIGHLFKILSAVFIYRAIYWTELKRPYQLARLAEAKIHKKDAELNAILSNIPLGIMRFDSSFNYLYINPYMQSMSHIFDTPQIGRNIRDSLPKEVLELMLTHLEQTLSGHKVEFQFEYTYSNGTTVHRQVIMVPEKNTEDKIETLLCLVVDTTEKETAERIKLAALQETEKLRKALDEHAIVAFTDAKGVITSVNSKFCEISQYSRDELVGNTHQLINSKVHPPCFFKQMWKTIATGKIWHGEICNKAKDGSLYWVNTTIVPYVDKNGKPTHYIAIRADITERKFAEQEAQRLAYYDELTSLPNRRLLKEKLEKIFSNASSLTPAINALLLIDLDNFKDINDSLGHTAGDELLKQVGSRLQQQTGLTQTAARLGGDEFVLLMTGVEQTKSNASIKVAAQAEQIRAALSEPYLLDGQSLNITPSIGVALFDCSEHDASEFLKQADIAMYQSKAHGKNQVSFFDPELQAELNKRNEMLRELSLATHQHEFMLFYQPIYNKNKTTVGSEALIRWNSKTLGMVSPAQFIPLAEQSNLILDIGNWVLHTACKQLFRWSLDECRSAWTVAVNVSARQLQQPNFVETVKMTLKEHGANPYRLKLEITESMLQVNVDETIKAMKELRTLGIRFSLDDFGTGYSSLNYLTKLPIDTLKIDRSFVENMINSQEDAAVVATILSLASTLKLEVVAEGVETEEQLEFLIKSGCQSFQGYLLGRPMPADQLRNGC</sequence>
<dbReference type="PROSITE" id="PS50112">
    <property type="entry name" value="PAS"/>
    <property type="match status" value="1"/>
</dbReference>
<dbReference type="CDD" id="cd01949">
    <property type="entry name" value="GGDEF"/>
    <property type="match status" value="1"/>
</dbReference>
<feature type="transmembrane region" description="Helical" evidence="1">
    <location>
        <begin position="181"/>
        <end position="197"/>
    </location>
</feature>
<dbReference type="InterPro" id="IPR052155">
    <property type="entry name" value="Biofilm_reg_signaling"/>
</dbReference>
<feature type="domain" description="PAC" evidence="3">
    <location>
        <begin position="476"/>
        <end position="528"/>
    </location>
</feature>
<dbReference type="PANTHER" id="PTHR44757:SF2">
    <property type="entry name" value="BIOFILM ARCHITECTURE MAINTENANCE PROTEIN MBAA"/>
    <property type="match status" value="1"/>
</dbReference>
<dbReference type="InterPro" id="IPR001633">
    <property type="entry name" value="EAL_dom"/>
</dbReference>
<dbReference type="Gene3D" id="3.20.20.450">
    <property type="entry name" value="EAL domain"/>
    <property type="match status" value="1"/>
</dbReference>
<dbReference type="SUPFAM" id="SSF141868">
    <property type="entry name" value="EAL domain-like"/>
    <property type="match status" value="1"/>
</dbReference>
<feature type="transmembrane region" description="Helical" evidence="1">
    <location>
        <begin position="140"/>
        <end position="161"/>
    </location>
</feature>
<evidence type="ECO:0000259" key="4">
    <source>
        <dbReference type="PROSITE" id="PS50883"/>
    </source>
</evidence>
<feature type="transmembrane region" description="Helical" evidence="1">
    <location>
        <begin position="44"/>
        <end position="64"/>
    </location>
</feature>
<feature type="transmembrane region" description="Helical" evidence="1">
    <location>
        <begin position="76"/>
        <end position="92"/>
    </location>
</feature>
<dbReference type="Proteomes" id="UP000321814">
    <property type="component" value="Unassembled WGS sequence"/>
</dbReference>
<accession>A0A5C8LXF5</accession>
<dbReference type="SMART" id="SM00267">
    <property type="entry name" value="GGDEF"/>
    <property type="match status" value="1"/>
</dbReference>
<dbReference type="SUPFAM" id="SSF55785">
    <property type="entry name" value="PYP-like sensor domain (PAS domain)"/>
    <property type="match status" value="2"/>
</dbReference>
<dbReference type="EMBL" id="VRLR01000002">
    <property type="protein sequence ID" value="TXK81971.1"/>
    <property type="molecule type" value="Genomic_DNA"/>
</dbReference>
<dbReference type="InterPro" id="IPR035965">
    <property type="entry name" value="PAS-like_dom_sf"/>
</dbReference>
<dbReference type="Pfam" id="PF08448">
    <property type="entry name" value="PAS_4"/>
    <property type="match status" value="1"/>
</dbReference>
<feature type="transmembrane region" description="Helical" evidence="1">
    <location>
        <begin position="112"/>
        <end position="133"/>
    </location>
</feature>
<keyword evidence="7" id="KW-1185">Reference proteome</keyword>
<organism evidence="6 7">
    <name type="scientific">Rheinheimera tangshanensis</name>
    <dbReference type="NCBI Taxonomy" id="400153"/>
    <lineage>
        <taxon>Bacteria</taxon>
        <taxon>Pseudomonadati</taxon>
        <taxon>Pseudomonadota</taxon>
        <taxon>Gammaproteobacteria</taxon>
        <taxon>Chromatiales</taxon>
        <taxon>Chromatiaceae</taxon>
        <taxon>Rheinheimera</taxon>
    </lineage>
</organism>
<keyword evidence="1" id="KW-0472">Membrane</keyword>
<evidence type="ECO:0000259" key="5">
    <source>
        <dbReference type="PROSITE" id="PS50887"/>
    </source>
</evidence>
<dbReference type="Pfam" id="PF13426">
    <property type="entry name" value="PAS_9"/>
    <property type="match status" value="1"/>
</dbReference>
<dbReference type="CDD" id="cd01948">
    <property type="entry name" value="EAL"/>
    <property type="match status" value="1"/>
</dbReference>
<evidence type="ECO:0000259" key="3">
    <source>
        <dbReference type="PROSITE" id="PS50113"/>
    </source>
</evidence>
<dbReference type="Gene3D" id="3.30.70.270">
    <property type="match status" value="1"/>
</dbReference>
<dbReference type="PROSITE" id="PS50887">
    <property type="entry name" value="GGDEF"/>
    <property type="match status" value="1"/>
</dbReference>
<dbReference type="AlphaFoldDB" id="A0A5C8LXF5"/>
<dbReference type="InterPro" id="IPR033425">
    <property type="entry name" value="MASE3"/>
</dbReference>
<dbReference type="SMART" id="SM00086">
    <property type="entry name" value="PAC"/>
    <property type="match status" value="2"/>
</dbReference>
<feature type="domain" description="EAL" evidence="4">
    <location>
        <begin position="708"/>
        <end position="958"/>
    </location>
</feature>
<evidence type="ECO:0000256" key="1">
    <source>
        <dbReference type="SAM" id="Phobius"/>
    </source>
</evidence>
<gene>
    <name evidence="6" type="ORF">FU839_03540</name>
</gene>
<dbReference type="Pfam" id="PF00990">
    <property type="entry name" value="GGDEF"/>
    <property type="match status" value="1"/>
</dbReference>
<reference evidence="6 7" key="1">
    <citation type="submission" date="2019-08" db="EMBL/GenBank/DDBJ databases">
        <title>Draft genome analysis of Rheinheimera tangshanensis isolated from the roots of fresh rice plants (Oryza sativa).</title>
        <authorList>
            <person name="Yu Q."/>
            <person name="Qi Y."/>
            <person name="Zhang H."/>
            <person name="Pu J."/>
        </authorList>
    </citation>
    <scope>NUCLEOTIDE SEQUENCE [LARGE SCALE GENOMIC DNA]</scope>
    <source>
        <strain evidence="6 7">JA3-B52</strain>
    </source>
</reference>
<dbReference type="InterPro" id="IPR001610">
    <property type="entry name" value="PAC"/>
</dbReference>
<dbReference type="InterPro" id="IPR000160">
    <property type="entry name" value="GGDEF_dom"/>
</dbReference>
<protein>
    <submittedName>
        <fullName evidence="6">EAL domain-containing protein</fullName>
    </submittedName>
</protein>
<dbReference type="NCBIfam" id="TIGR00254">
    <property type="entry name" value="GGDEF"/>
    <property type="match status" value="1"/>
</dbReference>
<dbReference type="SMART" id="SM00052">
    <property type="entry name" value="EAL"/>
    <property type="match status" value="1"/>
</dbReference>
<dbReference type="Gene3D" id="3.30.450.20">
    <property type="entry name" value="PAS domain"/>
    <property type="match status" value="2"/>
</dbReference>
<dbReference type="InterPro" id="IPR029787">
    <property type="entry name" value="Nucleotide_cyclase"/>
</dbReference>
<dbReference type="InterPro" id="IPR043128">
    <property type="entry name" value="Rev_trsase/Diguanyl_cyclase"/>
</dbReference>
<dbReference type="CDD" id="cd00130">
    <property type="entry name" value="PAS"/>
    <property type="match status" value="2"/>
</dbReference>
<feature type="domain" description="GGDEF" evidence="5">
    <location>
        <begin position="561"/>
        <end position="699"/>
    </location>
</feature>
<dbReference type="InterPro" id="IPR000700">
    <property type="entry name" value="PAS-assoc_C"/>
</dbReference>
<dbReference type="InterPro" id="IPR035919">
    <property type="entry name" value="EAL_sf"/>
</dbReference>
<proteinExistence type="predicted"/>
<dbReference type="Pfam" id="PF17159">
    <property type="entry name" value="MASE3"/>
    <property type="match status" value="1"/>
</dbReference>
<dbReference type="SMART" id="SM00091">
    <property type="entry name" value="PAS"/>
    <property type="match status" value="2"/>
</dbReference>
<dbReference type="RefSeq" id="WP_147903233.1">
    <property type="nucleotide sequence ID" value="NZ_BAAAGC010000017.1"/>
</dbReference>
<evidence type="ECO:0000259" key="2">
    <source>
        <dbReference type="PROSITE" id="PS50112"/>
    </source>
</evidence>
<feature type="domain" description="PAS" evidence="2">
    <location>
        <begin position="404"/>
        <end position="459"/>
    </location>
</feature>
<feature type="transmembrane region" description="Helical" evidence="1">
    <location>
        <begin position="209"/>
        <end position="228"/>
    </location>
</feature>
<evidence type="ECO:0000313" key="6">
    <source>
        <dbReference type="EMBL" id="TXK81971.1"/>
    </source>
</evidence>